<evidence type="ECO:0000259" key="9">
    <source>
        <dbReference type="PROSITE" id="PS51078"/>
    </source>
</evidence>
<sequence length="293" mass="31135">MRVSCADGRTGGTVDGERSRDRIQSVERAVEVLRAFDGHDAPLGVSALAARVKLPRPVVRRILLTFEHLGYVRSDGGLWTLTPRILELGAGYFTASSLPEIAYPVMGDVVAATGETCSLGVLDDGEVIHVARVEERRPLPDAVRVGTRLPAHATAVGRVLLAALPSAALEEYLTSTARERYTAHTIVEADALRHRLDEARARGYDLSVEELHPGMVAAAVPISVDSSAVGALTVSSTTVRADAAVLEERVVPVLLEAAARIAADYRSANPQIYRRAAFSAATDISADGGSVPR</sequence>
<evidence type="ECO:0000256" key="1">
    <source>
        <dbReference type="ARBA" id="ARBA00022798"/>
    </source>
</evidence>
<dbReference type="KEGG" id="mlv:CVS47_02976"/>
<dbReference type="GO" id="GO:0003700">
    <property type="term" value="F:DNA-binding transcription factor activity"/>
    <property type="evidence" value="ECO:0007669"/>
    <property type="project" value="TreeGrafter"/>
</dbReference>
<proteinExistence type="predicted"/>
<keyword evidence="3" id="KW-0238">DNA-binding</keyword>
<dbReference type="InterPro" id="IPR036390">
    <property type="entry name" value="WH_DNA-bd_sf"/>
</dbReference>
<dbReference type="SMART" id="SM00346">
    <property type="entry name" value="HTH_ICLR"/>
    <property type="match status" value="1"/>
</dbReference>
<dbReference type="InterPro" id="IPR036388">
    <property type="entry name" value="WH-like_DNA-bd_sf"/>
</dbReference>
<evidence type="ECO:0000313" key="10">
    <source>
        <dbReference type="EMBL" id="AZS38323.1"/>
    </source>
</evidence>
<feature type="region of interest" description="Disordered" evidence="7">
    <location>
        <begin position="1"/>
        <end position="20"/>
    </location>
</feature>
<dbReference type="InterPro" id="IPR029016">
    <property type="entry name" value="GAF-like_dom_sf"/>
</dbReference>
<dbReference type="PROSITE" id="PS51078">
    <property type="entry name" value="ICLR_ED"/>
    <property type="match status" value="1"/>
</dbReference>
<evidence type="ECO:0000259" key="8">
    <source>
        <dbReference type="PROSITE" id="PS51077"/>
    </source>
</evidence>
<evidence type="ECO:0000256" key="4">
    <source>
        <dbReference type="ARBA" id="ARBA00023163"/>
    </source>
</evidence>
<evidence type="ECO:0000256" key="2">
    <source>
        <dbReference type="ARBA" id="ARBA00023015"/>
    </source>
</evidence>
<dbReference type="Proteomes" id="UP000276888">
    <property type="component" value="Chromosome"/>
</dbReference>
<dbReference type="Pfam" id="PF09339">
    <property type="entry name" value="HTH_IclR"/>
    <property type="match status" value="1"/>
</dbReference>
<feature type="domain" description="IclR-ED" evidence="9">
    <location>
        <begin position="84"/>
        <end position="267"/>
    </location>
</feature>
<dbReference type="Pfam" id="PF01614">
    <property type="entry name" value="IclR_C"/>
    <property type="match status" value="1"/>
</dbReference>
<keyword evidence="4" id="KW-0804">Transcription</keyword>
<evidence type="ECO:0000256" key="7">
    <source>
        <dbReference type="SAM" id="MobiDB-lite"/>
    </source>
</evidence>
<dbReference type="GO" id="GO:0003677">
    <property type="term" value="F:DNA binding"/>
    <property type="evidence" value="ECO:0007669"/>
    <property type="project" value="UniProtKB-KW"/>
</dbReference>
<keyword evidence="1" id="KW-0319">Glycerol metabolism</keyword>
<dbReference type="FunFam" id="1.10.10.10:FF:000056">
    <property type="entry name" value="IclR family transcriptional regulator"/>
    <property type="match status" value="1"/>
</dbReference>
<evidence type="ECO:0000256" key="6">
    <source>
        <dbReference type="ARBA" id="ARBA00070406"/>
    </source>
</evidence>
<gene>
    <name evidence="10" type="primary">pcaU</name>
    <name evidence="10" type="ORF">CVS47_02976</name>
</gene>
<keyword evidence="11" id="KW-1185">Reference proteome</keyword>
<keyword evidence="2" id="KW-0805">Transcription regulation</keyword>
<dbReference type="GO" id="GO:0006071">
    <property type="term" value="P:glycerol metabolic process"/>
    <property type="evidence" value="ECO:0007669"/>
    <property type="project" value="UniProtKB-KW"/>
</dbReference>
<dbReference type="OrthoDB" id="7274111at2"/>
<dbReference type="EMBL" id="CP031423">
    <property type="protein sequence ID" value="AZS38323.1"/>
    <property type="molecule type" value="Genomic_DNA"/>
</dbReference>
<dbReference type="Gene3D" id="1.10.10.10">
    <property type="entry name" value="Winged helix-like DNA-binding domain superfamily/Winged helix DNA-binding domain"/>
    <property type="match status" value="1"/>
</dbReference>
<reference evidence="10 11" key="1">
    <citation type="submission" date="2018-08" db="EMBL/GenBank/DDBJ databases">
        <title>Microbacterium lemovicicum sp. nov., a bacterium isolated from a natural uranium-rich soil.</title>
        <authorList>
            <person name="ORTET P."/>
        </authorList>
    </citation>
    <scope>NUCLEOTIDE SEQUENCE [LARGE SCALE GENOMIC DNA]</scope>
    <source>
        <strain evidence="10 11">Viu22</strain>
    </source>
</reference>
<name>A0A3Q9J4N7_9MICO</name>
<dbReference type="PROSITE" id="PS51077">
    <property type="entry name" value="HTH_ICLR"/>
    <property type="match status" value="1"/>
</dbReference>
<feature type="domain" description="HTH iclR-type" evidence="8">
    <location>
        <begin position="23"/>
        <end position="83"/>
    </location>
</feature>
<comment type="function">
    <text evidence="5">May be an activator protein for the gylABX operon.</text>
</comment>
<dbReference type="SUPFAM" id="SSF46785">
    <property type="entry name" value="Winged helix' DNA-binding domain"/>
    <property type="match status" value="1"/>
</dbReference>
<organism evidence="10 11">
    <name type="scientific">Microbacterium lemovicicum</name>
    <dbReference type="NCBI Taxonomy" id="1072463"/>
    <lineage>
        <taxon>Bacteria</taxon>
        <taxon>Bacillati</taxon>
        <taxon>Actinomycetota</taxon>
        <taxon>Actinomycetes</taxon>
        <taxon>Micrococcales</taxon>
        <taxon>Microbacteriaceae</taxon>
        <taxon>Microbacterium</taxon>
    </lineage>
</organism>
<dbReference type="InterPro" id="IPR014757">
    <property type="entry name" value="Tscrpt_reg_IclR_C"/>
</dbReference>
<dbReference type="AlphaFoldDB" id="A0A3Q9J4N7"/>
<dbReference type="SUPFAM" id="SSF55781">
    <property type="entry name" value="GAF domain-like"/>
    <property type="match status" value="1"/>
</dbReference>
<dbReference type="InterPro" id="IPR005471">
    <property type="entry name" value="Tscrpt_reg_IclR_N"/>
</dbReference>
<dbReference type="InterPro" id="IPR050707">
    <property type="entry name" value="HTH_MetabolicPath_Reg"/>
</dbReference>
<dbReference type="Gene3D" id="3.30.450.40">
    <property type="match status" value="1"/>
</dbReference>
<accession>A0A3Q9J4N7</accession>
<evidence type="ECO:0000256" key="3">
    <source>
        <dbReference type="ARBA" id="ARBA00023125"/>
    </source>
</evidence>
<evidence type="ECO:0000256" key="5">
    <source>
        <dbReference type="ARBA" id="ARBA00058938"/>
    </source>
</evidence>
<dbReference type="PANTHER" id="PTHR30136:SF34">
    <property type="entry name" value="TRANSCRIPTIONAL REGULATOR"/>
    <property type="match status" value="1"/>
</dbReference>
<protein>
    <recommendedName>
        <fullName evidence="6">Glycerol operon regulatory protein</fullName>
    </recommendedName>
</protein>
<evidence type="ECO:0000313" key="11">
    <source>
        <dbReference type="Proteomes" id="UP000276888"/>
    </source>
</evidence>
<dbReference type="GO" id="GO:0045892">
    <property type="term" value="P:negative regulation of DNA-templated transcription"/>
    <property type="evidence" value="ECO:0007669"/>
    <property type="project" value="TreeGrafter"/>
</dbReference>
<dbReference type="PANTHER" id="PTHR30136">
    <property type="entry name" value="HELIX-TURN-HELIX TRANSCRIPTIONAL REGULATOR, ICLR FAMILY"/>
    <property type="match status" value="1"/>
</dbReference>